<name>A0A1F4TLK4_UNCSA</name>
<dbReference type="Pfam" id="PF01520">
    <property type="entry name" value="Amidase_3"/>
    <property type="match status" value="1"/>
</dbReference>
<dbReference type="SMART" id="SM00646">
    <property type="entry name" value="Ami_3"/>
    <property type="match status" value="1"/>
</dbReference>
<dbReference type="Pfam" id="PF11741">
    <property type="entry name" value="AMIN"/>
    <property type="match status" value="1"/>
</dbReference>
<feature type="domain" description="MurNAc-LAA" evidence="3">
    <location>
        <begin position="227"/>
        <end position="335"/>
    </location>
</feature>
<dbReference type="PANTHER" id="PTHR30404:SF0">
    <property type="entry name" value="N-ACETYLMURAMOYL-L-ALANINE AMIDASE AMIC"/>
    <property type="match status" value="1"/>
</dbReference>
<sequence length="343" mass="38622">MRKKLLLILFLLLLLSPLLANNPSIVKVELSPSHQVDLLEVYTTGNISPQGLLSDNQLTIDLPNTQVSDNIKVVRRNSTRIGKLSIREISSQNSRLTITLKKDVDYEIINIFGRNKSIIEVYDRSDFAKDLMAAWERKNLKAKGQKLKPVKYKQLLSRSRQQLEGKIIVVDPGHGGSDPGAFSANKIPEKTLTLQTARQIGLLLQQAGATVYLTRNEDRSSNLKDIVDFTNKIKADIFISIHYNFAYNRDVSGTETYYYNSDSQRLAQNIQKNLVLGLGRKDRGVRRGMFYTIHHTNMPAVLIEPAYISNWQEGDLAGSASFQNKIAAAMAKGVISYFRNTHD</sequence>
<dbReference type="Gene3D" id="2.60.40.3500">
    <property type="match status" value="1"/>
</dbReference>
<accession>A0A1F4TLK4</accession>
<dbReference type="AlphaFoldDB" id="A0A1F4TLK4"/>
<reference evidence="4 5" key="1">
    <citation type="journal article" date="2016" name="Nat. Commun.">
        <title>Thousands of microbial genomes shed light on interconnected biogeochemical processes in an aquifer system.</title>
        <authorList>
            <person name="Anantharaman K."/>
            <person name="Brown C.T."/>
            <person name="Hug L.A."/>
            <person name="Sharon I."/>
            <person name="Castelle C.J."/>
            <person name="Probst A.J."/>
            <person name="Thomas B.C."/>
            <person name="Singh A."/>
            <person name="Wilkins M.J."/>
            <person name="Karaoz U."/>
            <person name="Brodie E.L."/>
            <person name="Williams K.H."/>
            <person name="Hubbard S.S."/>
            <person name="Banfield J.F."/>
        </authorList>
    </citation>
    <scope>NUCLEOTIDE SEQUENCE [LARGE SCALE GENOMIC DNA]</scope>
</reference>
<feature type="chain" id="PRO_5009514583" description="MurNAc-LAA domain-containing protein" evidence="2">
    <location>
        <begin position="21"/>
        <end position="343"/>
    </location>
</feature>
<evidence type="ECO:0000256" key="1">
    <source>
        <dbReference type="ARBA" id="ARBA00022801"/>
    </source>
</evidence>
<keyword evidence="1" id="KW-0378">Hydrolase</keyword>
<dbReference type="InterPro" id="IPR021731">
    <property type="entry name" value="AMIN_dom"/>
</dbReference>
<dbReference type="Proteomes" id="UP000177309">
    <property type="component" value="Unassembled WGS sequence"/>
</dbReference>
<dbReference type="SUPFAM" id="SSF53187">
    <property type="entry name" value="Zn-dependent exopeptidases"/>
    <property type="match status" value="1"/>
</dbReference>
<gene>
    <name evidence="4" type="ORF">A2462_02755</name>
</gene>
<evidence type="ECO:0000259" key="3">
    <source>
        <dbReference type="SMART" id="SM00646"/>
    </source>
</evidence>
<dbReference type="InterPro" id="IPR002508">
    <property type="entry name" value="MurNAc-LAA_cat"/>
</dbReference>
<dbReference type="CDD" id="cd02696">
    <property type="entry name" value="MurNAc-LAA"/>
    <property type="match status" value="1"/>
</dbReference>
<protein>
    <recommendedName>
        <fullName evidence="3">MurNAc-LAA domain-containing protein</fullName>
    </recommendedName>
</protein>
<dbReference type="GO" id="GO:0030288">
    <property type="term" value="C:outer membrane-bounded periplasmic space"/>
    <property type="evidence" value="ECO:0007669"/>
    <property type="project" value="TreeGrafter"/>
</dbReference>
<comment type="caution">
    <text evidence="4">The sequence shown here is derived from an EMBL/GenBank/DDBJ whole genome shotgun (WGS) entry which is preliminary data.</text>
</comment>
<proteinExistence type="predicted"/>
<evidence type="ECO:0000313" key="4">
    <source>
        <dbReference type="EMBL" id="OGC33585.1"/>
    </source>
</evidence>
<dbReference type="GO" id="GO:0009253">
    <property type="term" value="P:peptidoglycan catabolic process"/>
    <property type="evidence" value="ECO:0007669"/>
    <property type="project" value="InterPro"/>
</dbReference>
<dbReference type="GO" id="GO:0008745">
    <property type="term" value="F:N-acetylmuramoyl-L-alanine amidase activity"/>
    <property type="evidence" value="ECO:0007669"/>
    <property type="project" value="InterPro"/>
</dbReference>
<feature type="signal peptide" evidence="2">
    <location>
        <begin position="1"/>
        <end position="20"/>
    </location>
</feature>
<evidence type="ECO:0000313" key="5">
    <source>
        <dbReference type="Proteomes" id="UP000177309"/>
    </source>
</evidence>
<keyword evidence="2" id="KW-0732">Signal</keyword>
<dbReference type="PANTHER" id="PTHR30404">
    <property type="entry name" value="N-ACETYLMURAMOYL-L-ALANINE AMIDASE"/>
    <property type="match status" value="1"/>
</dbReference>
<evidence type="ECO:0000256" key="2">
    <source>
        <dbReference type="SAM" id="SignalP"/>
    </source>
</evidence>
<organism evidence="4 5">
    <name type="scientific">candidate division WOR-1 bacterium RIFOXYC2_FULL_41_25</name>
    <dbReference type="NCBI Taxonomy" id="1802586"/>
    <lineage>
        <taxon>Bacteria</taxon>
        <taxon>Bacillati</taxon>
        <taxon>Saganbacteria</taxon>
    </lineage>
</organism>
<dbReference type="Gene3D" id="3.40.630.40">
    <property type="entry name" value="Zn-dependent exopeptidases"/>
    <property type="match status" value="1"/>
</dbReference>
<dbReference type="EMBL" id="MEUI01000031">
    <property type="protein sequence ID" value="OGC33585.1"/>
    <property type="molecule type" value="Genomic_DNA"/>
</dbReference>
<dbReference type="InterPro" id="IPR050695">
    <property type="entry name" value="N-acetylmuramoyl_amidase_3"/>
</dbReference>